<dbReference type="FunFam" id="3.30.70.580:FF:000001">
    <property type="entry name" value="tRNA pseudouridine synthase A"/>
    <property type="match status" value="1"/>
</dbReference>
<dbReference type="InterPro" id="IPR020095">
    <property type="entry name" value="PsdUridine_synth_TruA_C"/>
</dbReference>
<feature type="active site" description="Nucleophile" evidence="4 5">
    <location>
        <position position="51"/>
    </location>
</feature>
<evidence type="ECO:0000256" key="5">
    <source>
        <dbReference type="PIRSR" id="PIRSR001430-1"/>
    </source>
</evidence>
<name>A0A7V5PS70_CALAY</name>
<evidence type="ECO:0000256" key="7">
    <source>
        <dbReference type="RuleBase" id="RU003792"/>
    </source>
</evidence>
<dbReference type="PIRSF" id="PIRSF001430">
    <property type="entry name" value="tRNA_psdUrid_synth"/>
    <property type="match status" value="1"/>
</dbReference>
<protein>
    <recommendedName>
        <fullName evidence="4">tRNA pseudouridine synthase A</fullName>
        <ecNumber evidence="4">5.4.99.12</ecNumber>
    </recommendedName>
    <alternativeName>
        <fullName evidence="4">tRNA pseudouridine(38-40) synthase</fullName>
    </alternativeName>
    <alternativeName>
        <fullName evidence="4">tRNA pseudouridylate synthase I</fullName>
    </alternativeName>
    <alternativeName>
        <fullName evidence="4">tRNA-uridine isomerase I</fullName>
    </alternativeName>
</protein>
<proteinExistence type="inferred from homology"/>
<dbReference type="EMBL" id="DROD01000710">
    <property type="protein sequence ID" value="HHJ53765.1"/>
    <property type="molecule type" value="Genomic_DNA"/>
</dbReference>
<organism evidence="9">
    <name type="scientific">Caldithrix abyssi</name>
    <dbReference type="NCBI Taxonomy" id="187145"/>
    <lineage>
        <taxon>Bacteria</taxon>
        <taxon>Pseudomonadati</taxon>
        <taxon>Calditrichota</taxon>
        <taxon>Calditrichia</taxon>
        <taxon>Calditrichales</taxon>
        <taxon>Calditrichaceae</taxon>
        <taxon>Caldithrix</taxon>
    </lineage>
</organism>
<dbReference type="NCBIfam" id="TIGR00071">
    <property type="entry name" value="hisT_truA"/>
    <property type="match status" value="1"/>
</dbReference>
<sequence>MRIKLILEYDGSEYFGWQIQIGQITVQEKLEQALGIFFKQPIRVVAAGRTDTGVHARNQVVHFDAPDVNVYRLKRALNGLLPDDIVVKQASVVDENFHARFSARARSYSYTIATNHTAINRKFVWTLFYPLNLTLMQRGAERISGFSDFQAFCKVKSEVRHYRCTVYESRWQAEAERLIFRITADRFLHGMVRALVGTLVELGRGKITLADLDQIYQKRDRTLVPLTAPASGLVLENVFYD</sequence>
<dbReference type="Proteomes" id="UP000886124">
    <property type="component" value="Unassembled WGS sequence"/>
</dbReference>
<evidence type="ECO:0000256" key="6">
    <source>
        <dbReference type="PIRSR" id="PIRSR001430-2"/>
    </source>
</evidence>
<feature type="domain" description="Pseudouridine synthase I TruA alpha/beta" evidence="8">
    <location>
        <begin position="8"/>
        <end position="101"/>
    </location>
</feature>
<comment type="function">
    <text evidence="4">Formation of pseudouridine at positions 38, 39 and 40 in the anticodon stem and loop of transfer RNAs.</text>
</comment>
<dbReference type="InterPro" id="IPR020103">
    <property type="entry name" value="PsdUridine_synth_cat_dom_sf"/>
</dbReference>
<feature type="binding site" evidence="4 6">
    <location>
        <position position="108"/>
    </location>
    <ligand>
        <name>substrate</name>
    </ligand>
</feature>
<evidence type="ECO:0000256" key="2">
    <source>
        <dbReference type="ARBA" id="ARBA00022694"/>
    </source>
</evidence>
<keyword evidence="3 4" id="KW-0413">Isomerase</keyword>
<dbReference type="InterPro" id="IPR020094">
    <property type="entry name" value="TruA/RsuA/RluB/E/F_N"/>
</dbReference>
<dbReference type="GO" id="GO:0003723">
    <property type="term" value="F:RNA binding"/>
    <property type="evidence" value="ECO:0007669"/>
    <property type="project" value="InterPro"/>
</dbReference>
<dbReference type="PANTHER" id="PTHR11142:SF0">
    <property type="entry name" value="TRNA PSEUDOURIDINE SYNTHASE-LIKE 1"/>
    <property type="match status" value="1"/>
</dbReference>
<comment type="catalytic activity">
    <reaction evidence="4 7">
        <text>uridine(38/39/40) in tRNA = pseudouridine(38/39/40) in tRNA</text>
        <dbReference type="Rhea" id="RHEA:22376"/>
        <dbReference type="Rhea" id="RHEA-COMP:10085"/>
        <dbReference type="Rhea" id="RHEA-COMP:10087"/>
        <dbReference type="ChEBI" id="CHEBI:65314"/>
        <dbReference type="ChEBI" id="CHEBI:65315"/>
        <dbReference type="EC" id="5.4.99.12"/>
    </reaction>
</comment>
<reference evidence="9" key="1">
    <citation type="journal article" date="2020" name="mSystems">
        <title>Genome- and Community-Level Interaction Insights into Carbon Utilization and Element Cycling Functions of Hydrothermarchaeota in Hydrothermal Sediment.</title>
        <authorList>
            <person name="Zhou Z."/>
            <person name="Liu Y."/>
            <person name="Xu W."/>
            <person name="Pan J."/>
            <person name="Luo Z.H."/>
            <person name="Li M."/>
        </authorList>
    </citation>
    <scope>NUCLEOTIDE SEQUENCE [LARGE SCALE GENOMIC DNA]</scope>
    <source>
        <strain evidence="9">HyVt-527</strain>
    </source>
</reference>
<accession>A0A7V5PS70</accession>
<evidence type="ECO:0000256" key="4">
    <source>
        <dbReference type="HAMAP-Rule" id="MF_00171"/>
    </source>
</evidence>
<dbReference type="GO" id="GO:0160147">
    <property type="term" value="F:tRNA pseudouridine(38-40) synthase activity"/>
    <property type="evidence" value="ECO:0007669"/>
    <property type="project" value="UniProtKB-EC"/>
</dbReference>
<keyword evidence="2 4" id="KW-0819">tRNA processing</keyword>
<dbReference type="InterPro" id="IPR020097">
    <property type="entry name" value="PsdUridine_synth_TruA_a/b_dom"/>
</dbReference>
<dbReference type="SUPFAM" id="SSF55120">
    <property type="entry name" value="Pseudouridine synthase"/>
    <property type="match status" value="1"/>
</dbReference>
<dbReference type="InterPro" id="IPR001406">
    <property type="entry name" value="PsdUridine_synth_TruA"/>
</dbReference>
<dbReference type="EC" id="5.4.99.12" evidence="4"/>
<comment type="caution">
    <text evidence="9">The sequence shown here is derived from an EMBL/GenBank/DDBJ whole genome shotgun (WGS) entry which is preliminary data.</text>
</comment>
<feature type="domain" description="Pseudouridine synthase I TruA alpha/beta" evidence="8">
    <location>
        <begin position="143"/>
        <end position="241"/>
    </location>
</feature>
<dbReference type="CDD" id="cd02570">
    <property type="entry name" value="PseudoU_synth_EcTruA"/>
    <property type="match status" value="1"/>
</dbReference>
<dbReference type="HAMAP" id="MF_00171">
    <property type="entry name" value="TruA"/>
    <property type="match status" value="1"/>
</dbReference>
<dbReference type="AlphaFoldDB" id="A0A7V5PS70"/>
<dbReference type="GO" id="GO:0031119">
    <property type="term" value="P:tRNA pseudouridine synthesis"/>
    <property type="evidence" value="ECO:0007669"/>
    <property type="project" value="UniProtKB-UniRule"/>
</dbReference>
<evidence type="ECO:0000256" key="1">
    <source>
        <dbReference type="ARBA" id="ARBA00009375"/>
    </source>
</evidence>
<evidence type="ECO:0000259" key="8">
    <source>
        <dbReference type="Pfam" id="PF01416"/>
    </source>
</evidence>
<comment type="subunit">
    <text evidence="4">Homodimer.</text>
</comment>
<dbReference type="Gene3D" id="3.30.70.580">
    <property type="entry name" value="Pseudouridine synthase I, catalytic domain, N-terminal subdomain"/>
    <property type="match status" value="1"/>
</dbReference>
<dbReference type="Pfam" id="PF01416">
    <property type="entry name" value="PseudoU_synth_1"/>
    <property type="match status" value="2"/>
</dbReference>
<evidence type="ECO:0000313" key="9">
    <source>
        <dbReference type="EMBL" id="HHJ53765.1"/>
    </source>
</evidence>
<gene>
    <name evidence="4 9" type="primary">truA</name>
    <name evidence="9" type="ORF">ENJ89_11265</name>
</gene>
<dbReference type="PANTHER" id="PTHR11142">
    <property type="entry name" value="PSEUDOURIDYLATE SYNTHASE"/>
    <property type="match status" value="1"/>
</dbReference>
<comment type="caution">
    <text evidence="4">Lacks conserved residue(s) required for the propagation of feature annotation.</text>
</comment>
<evidence type="ECO:0000256" key="3">
    <source>
        <dbReference type="ARBA" id="ARBA00023235"/>
    </source>
</evidence>
<comment type="similarity">
    <text evidence="1 4 7">Belongs to the tRNA pseudouridine synthase TruA family.</text>
</comment>
<dbReference type="Gene3D" id="3.30.70.660">
    <property type="entry name" value="Pseudouridine synthase I, catalytic domain, C-terminal subdomain"/>
    <property type="match status" value="1"/>
</dbReference>